<dbReference type="Pfam" id="PF11734">
    <property type="entry name" value="TilS_C"/>
    <property type="match status" value="1"/>
</dbReference>
<evidence type="ECO:0000256" key="8">
    <source>
        <dbReference type="HAMAP-Rule" id="MF_01161"/>
    </source>
</evidence>
<comment type="catalytic activity">
    <reaction evidence="7 8">
        <text>cytidine(34) in tRNA(Ile2) + L-lysine + ATP = lysidine(34) in tRNA(Ile2) + AMP + diphosphate + H(+)</text>
        <dbReference type="Rhea" id="RHEA:43744"/>
        <dbReference type="Rhea" id="RHEA-COMP:10625"/>
        <dbReference type="Rhea" id="RHEA-COMP:10670"/>
        <dbReference type="ChEBI" id="CHEBI:15378"/>
        <dbReference type="ChEBI" id="CHEBI:30616"/>
        <dbReference type="ChEBI" id="CHEBI:32551"/>
        <dbReference type="ChEBI" id="CHEBI:33019"/>
        <dbReference type="ChEBI" id="CHEBI:82748"/>
        <dbReference type="ChEBI" id="CHEBI:83665"/>
        <dbReference type="ChEBI" id="CHEBI:456215"/>
        <dbReference type="EC" id="6.3.4.19"/>
    </reaction>
</comment>
<dbReference type="PANTHER" id="PTHR43033:SF1">
    <property type="entry name" value="TRNA(ILE)-LYSIDINE SYNTHASE-RELATED"/>
    <property type="match status" value="1"/>
</dbReference>
<dbReference type="NCBIfam" id="TIGR02432">
    <property type="entry name" value="lysidine_TilS_N"/>
    <property type="match status" value="1"/>
</dbReference>
<reference evidence="10 11" key="1">
    <citation type="journal article" date="2013" name="Stand. Genomic Sci.">
        <title>Genomic Encyclopedia of Type Strains, Phase I: The one thousand microbial genomes (KMG-I) project.</title>
        <authorList>
            <person name="Kyrpides N.C."/>
            <person name="Woyke T."/>
            <person name="Eisen J.A."/>
            <person name="Garrity G."/>
            <person name="Lilburn T.G."/>
            <person name="Beck B.J."/>
            <person name="Whitman W.B."/>
            <person name="Hugenholtz P."/>
            <person name="Klenk H.P."/>
        </authorList>
    </citation>
    <scope>NUCLEOTIDE SEQUENCE [LARGE SCALE GENOMIC DNA]</scope>
    <source>
        <strain evidence="10 11">DSM 13484</strain>
    </source>
</reference>
<dbReference type="NCBIfam" id="TIGR02433">
    <property type="entry name" value="lysidine_TilS_C"/>
    <property type="match status" value="1"/>
</dbReference>
<name>A0A562SZ17_CHIJA</name>
<accession>A0A562SZ17</accession>
<dbReference type="GO" id="GO:0032267">
    <property type="term" value="F:tRNA(Ile)-lysidine synthase activity"/>
    <property type="evidence" value="ECO:0007669"/>
    <property type="project" value="UniProtKB-EC"/>
</dbReference>
<organism evidence="10 11">
    <name type="scientific">Chitinophaga japonensis</name>
    <name type="common">Flexibacter japonensis</name>
    <dbReference type="NCBI Taxonomy" id="104662"/>
    <lineage>
        <taxon>Bacteria</taxon>
        <taxon>Pseudomonadati</taxon>
        <taxon>Bacteroidota</taxon>
        <taxon>Chitinophagia</taxon>
        <taxon>Chitinophagales</taxon>
        <taxon>Chitinophagaceae</taxon>
        <taxon>Chitinophaga</taxon>
    </lineage>
</organism>
<keyword evidence="5 8" id="KW-0547">Nucleotide-binding</keyword>
<gene>
    <name evidence="8" type="primary">tilS</name>
    <name evidence="10" type="ORF">LX66_3527</name>
</gene>
<dbReference type="OrthoDB" id="9807403at2"/>
<dbReference type="Gene3D" id="3.40.50.620">
    <property type="entry name" value="HUPs"/>
    <property type="match status" value="1"/>
</dbReference>
<proteinExistence type="inferred from homology"/>
<dbReference type="Proteomes" id="UP000316778">
    <property type="component" value="Unassembled WGS sequence"/>
</dbReference>
<dbReference type="AlphaFoldDB" id="A0A562SZ17"/>
<dbReference type="GO" id="GO:0006400">
    <property type="term" value="P:tRNA modification"/>
    <property type="evidence" value="ECO:0007669"/>
    <property type="project" value="UniProtKB-UniRule"/>
</dbReference>
<comment type="similarity">
    <text evidence="8">Belongs to the tRNA(Ile)-lysidine synthase family.</text>
</comment>
<evidence type="ECO:0000256" key="6">
    <source>
        <dbReference type="ARBA" id="ARBA00022840"/>
    </source>
</evidence>
<evidence type="ECO:0000256" key="2">
    <source>
        <dbReference type="ARBA" id="ARBA00022490"/>
    </source>
</evidence>
<dbReference type="EC" id="6.3.4.19" evidence="8"/>
<evidence type="ECO:0000256" key="1">
    <source>
        <dbReference type="ARBA" id="ARBA00004496"/>
    </source>
</evidence>
<dbReference type="RefSeq" id="WP_145715952.1">
    <property type="nucleotide sequence ID" value="NZ_BAAAFY010000005.1"/>
</dbReference>
<dbReference type="CDD" id="cd01992">
    <property type="entry name" value="TilS_N"/>
    <property type="match status" value="1"/>
</dbReference>
<dbReference type="SUPFAM" id="SSF52402">
    <property type="entry name" value="Adenine nucleotide alpha hydrolases-like"/>
    <property type="match status" value="1"/>
</dbReference>
<keyword evidence="3 8" id="KW-0436">Ligase</keyword>
<dbReference type="InterPro" id="IPR012795">
    <property type="entry name" value="tRNA_Ile_lys_synt_N"/>
</dbReference>
<keyword evidence="2 8" id="KW-0963">Cytoplasm</keyword>
<evidence type="ECO:0000313" key="10">
    <source>
        <dbReference type="EMBL" id="TWI86274.1"/>
    </source>
</evidence>
<comment type="subcellular location">
    <subcellularLocation>
        <location evidence="1 8">Cytoplasm</location>
    </subcellularLocation>
</comment>
<evidence type="ECO:0000256" key="3">
    <source>
        <dbReference type="ARBA" id="ARBA00022598"/>
    </source>
</evidence>
<protein>
    <recommendedName>
        <fullName evidence="8">tRNA(Ile)-lysidine synthase</fullName>
        <ecNumber evidence="8">6.3.4.19</ecNumber>
    </recommendedName>
    <alternativeName>
        <fullName evidence="8">tRNA(Ile)-2-lysyl-cytidine synthase</fullName>
    </alternativeName>
    <alternativeName>
        <fullName evidence="8">tRNA(Ile)-lysidine synthetase</fullName>
    </alternativeName>
</protein>
<dbReference type="Pfam" id="PF01171">
    <property type="entry name" value="ATP_bind_3"/>
    <property type="match status" value="1"/>
</dbReference>
<dbReference type="InterPro" id="IPR012094">
    <property type="entry name" value="tRNA_Ile_lys_synt"/>
</dbReference>
<dbReference type="HAMAP" id="MF_01161">
    <property type="entry name" value="tRNA_Ile_lys_synt"/>
    <property type="match status" value="1"/>
</dbReference>
<dbReference type="PANTHER" id="PTHR43033">
    <property type="entry name" value="TRNA(ILE)-LYSIDINE SYNTHASE-RELATED"/>
    <property type="match status" value="1"/>
</dbReference>
<evidence type="ECO:0000256" key="4">
    <source>
        <dbReference type="ARBA" id="ARBA00022694"/>
    </source>
</evidence>
<evidence type="ECO:0000313" key="11">
    <source>
        <dbReference type="Proteomes" id="UP000316778"/>
    </source>
</evidence>
<evidence type="ECO:0000256" key="7">
    <source>
        <dbReference type="ARBA" id="ARBA00048539"/>
    </source>
</evidence>
<comment type="domain">
    <text evidence="8">The N-terminal region contains the highly conserved SGGXDS motif, predicted to be a P-loop motif involved in ATP binding.</text>
</comment>
<dbReference type="SUPFAM" id="SSF56037">
    <property type="entry name" value="PheT/TilS domain"/>
    <property type="match status" value="1"/>
</dbReference>
<keyword evidence="4 8" id="KW-0819">tRNA processing</keyword>
<dbReference type="GO" id="GO:0005737">
    <property type="term" value="C:cytoplasm"/>
    <property type="evidence" value="ECO:0007669"/>
    <property type="project" value="UniProtKB-SubCell"/>
</dbReference>
<keyword evidence="11" id="KW-1185">Reference proteome</keyword>
<dbReference type="InterPro" id="IPR012796">
    <property type="entry name" value="Lysidine-tRNA-synth_C"/>
</dbReference>
<comment type="caution">
    <text evidence="10">The sequence shown here is derived from an EMBL/GenBank/DDBJ whole genome shotgun (WGS) entry which is preliminary data.</text>
</comment>
<keyword evidence="6 8" id="KW-0067">ATP-binding</keyword>
<evidence type="ECO:0000256" key="5">
    <source>
        <dbReference type="ARBA" id="ARBA00022741"/>
    </source>
</evidence>
<feature type="binding site" evidence="8">
    <location>
        <begin position="30"/>
        <end position="35"/>
    </location>
    <ligand>
        <name>ATP</name>
        <dbReference type="ChEBI" id="CHEBI:30616"/>
    </ligand>
</feature>
<evidence type="ECO:0000259" key="9">
    <source>
        <dbReference type="SMART" id="SM00977"/>
    </source>
</evidence>
<dbReference type="SMART" id="SM00977">
    <property type="entry name" value="TilS_C"/>
    <property type="match status" value="1"/>
</dbReference>
<dbReference type="InterPro" id="IPR011063">
    <property type="entry name" value="TilS/TtcA_N"/>
</dbReference>
<comment type="function">
    <text evidence="8">Ligates lysine onto the cytidine present at position 34 of the AUA codon-specific tRNA(Ile) that contains the anticodon CAU, in an ATP-dependent manner. Cytidine is converted to lysidine, thus changing the amino acid specificity of the tRNA from methionine to isoleucine.</text>
</comment>
<sequence length="448" mass="51084">MHKDLLTGLREYITRERLFAAGQPLLLAVSGGADSVAMTHLFHKAGVPFAIAHCNFQLRGTESERDEQFVRQLAETYKAPLYTTRFDTAAYMEQHRVSLQVAARELRYQWLEDTRAAEGYAWIATAHHMQDNVETVLMNFCKGTGLAGLHGILPVQGKIIRPLLFAQKEELLAYINEQGLSFVEDSSNITDKYTRNFFRHRVLPPILEAYPAAVPHMAGTIERVREAELLYQEAVTRHKKKLLVQQGNTFMVPVLKLQQTAPLHTIAYELFREFGCSPAQVSQVLELLQSESGRYVATATHRIIRNRQWLLITPLAQQEAAVIVIEKEQSHVHAAGGHLKLRIQDRAALGSIPAAVNVACLDSKHIRYPLLLRRWKQGDYFYPLGMAKKKKLSRFFIDQKLSLPQKDNVWVLESAKRVVWVVGMRIDDRFKITEGTQEVLCLEWTANY</sequence>
<dbReference type="InterPro" id="IPR014729">
    <property type="entry name" value="Rossmann-like_a/b/a_fold"/>
</dbReference>
<dbReference type="GO" id="GO:0005524">
    <property type="term" value="F:ATP binding"/>
    <property type="evidence" value="ECO:0007669"/>
    <property type="project" value="UniProtKB-UniRule"/>
</dbReference>
<dbReference type="EMBL" id="VLLG01000004">
    <property type="protein sequence ID" value="TWI86274.1"/>
    <property type="molecule type" value="Genomic_DNA"/>
</dbReference>
<feature type="domain" description="Lysidine-tRNA(Ile) synthetase C-terminal" evidence="9">
    <location>
        <begin position="370"/>
        <end position="444"/>
    </location>
</feature>